<evidence type="ECO:0000256" key="6">
    <source>
        <dbReference type="ARBA" id="ARBA00023136"/>
    </source>
</evidence>
<sequence length="459" mass="52383">MLRKSMKNIYMLLLLSLVVIQGVGQEKLSLKESRKLALEYNKKIKIADLMISENQSNVKFTFTHFLPNLSAAGSYNYFHNIDDINLSGGFLKTASSLAEAQQGNFIGDSDIYFPGFNLEMGNINYQSANVQLAQPIYMGGKVRSSYHMSKLGSELSIYNKKLQSSEVLLETDQAYWNLVSIKEKESLAQKYVDMLTTLVLDLNNAYNLEITTKNELLKAQVQLNQARLDLFKTKNVHTLSKMALCQVIGKDLKSEVVATDTSINVVENKIQADYLQKALLNRPELLMQAKQVEISKEQVKYERANYLPQMGVGASYTYTNKINSILPSSKILTVQANVTIPIFHWQERKHKLATARFRSKQKELELDRAEDIISLEVQQSYFNLQEALQQIELAKISMDQANENLELTKNSFYEELANTRELLDAQAFWQKAHSELIDSKINYKLNEIRFLKSIGKLDI</sequence>
<evidence type="ECO:0000256" key="8">
    <source>
        <dbReference type="SAM" id="Coils"/>
    </source>
</evidence>
<evidence type="ECO:0000313" key="9">
    <source>
        <dbReference type="EMBL" id="RXQ88156.1"/>
    </source>
</evidence>
<keyword evidence="5" id="KW-0812">Transmembrane</keyword>
<dbReference type="PANTHER" id="PTHR30026:SF20">
    <property type="entry name" value="OUTER MEMBRANE PROTEIN TOLC"/>
    <property type="match status" value="1"/>
</dbReference>
<evidence type="ECO:0000256" key="7">
    <source>
        <dbReference type="ARBA" id="ARBA00023237"/>
    </source>
</evidence>
<protein>
    <submittedName>
        <fullName evidence="9">TolC family protein</fullName>
    </submittedName>
</protein>
<dbReference type="SUPFAM" id="SSF56954">
    <property type="entry name" value="Outer membrane efflux proteins (OEP)"/>
    <property type="match status" value="1"/>
</dbReference>
<dbReference type="GO" id="GO:0015562">
    <property type="term" value="F:efflux transmembrane transporter activity"/>
    <property type="evidence" value="ECO:0007669"/>
    <property type="project" value="InterPro"/>
</dbReference>
<comment type="similarity">
    <text evidence="2">Belongs to the outer membrane factor (OMF) (TC 1.B.17) family.</text>
</comment>
<dbReference type="EMBL" id="SAXA01000019">
    <property type="protein sequence ID" value="RXQ88156.1"/>
    <property type="molecule type" value="Genomic_DNA"/>
</dbReference>
<evidence type="ECO:0000256" key="2">
    <source>
        <dbReference type="ARBA" id="ARBA00007613"/>
    </source>
</evidence>
<keyword evidence="8" id="KW-0175">Coiled coil</keyword>
<dbReference type="PANTHER" id="PTHR30026">
    <property type="entry name" value="OUTER MEMBRANE PROTEIN TOLC"/>
    <property type="match status" value="1"/>
</dbReference>
<evidence type="ECO:0000256" key="5">
    <source>
        <dbReference type="ARBA" id="ARBA00022692"/>
    </source>
</evidence>
<organism evidence="9 10">
    <name type="scientific">Ancylomarina salipaludis</name>
    <dbReference type="NCBI Taxonomy" id="2501299"/>
    <lineage>
        <taxon>Bacteria</taxon>
        <taxon>Pseudomonadati</taxon>
        <taxon>Bacteroidota</taxon>
        <taxon>Bacteroidia</taxon>
        <taxon>Marinilabiliales</taxon>
        <taxon>Marinifilaceae</taxon>
        <taxon>Ancylomarina</taxon>
    </lineage>
</organism>
<accession>A0A4Q1JI58</accession>
<keyword evidence="4" id="KW-1134">Transmembrane beta strand</keyword>
<comment type="subcellular location">
    <subcellularLocation>
        <location evidence="1">Cell outer membrane</location>
    </subcellularLocation>
</comment>
<evidence type="ECO:0000256" key="4">
    <source>
        <dbReference type="ARBA" id="ARBA00022452"/>
    </source>
</evidence>
<dbReference type="InterPro" id="IPR003423">
    <property type="entry name" value="OMP_efflux"/>
</dbReference>
<proteinExistence type="inferred from homology"/>
<comment type="caution">
    <text evidence="9">The sequence shown here is derived from an EMBL/GenBank/DDBJ whole genome shotgun (WGS) entry which is preliminary data.</text>
</comment>
<dbReference type="AlphaFoldDB" id="A0A4Q1JI58"/>
<dbReference type="GO" id="GO:0009279">
    <property type="term" value="C:cell outer membrane"/>
    <property type="evidence" value="ECO:0007669"/>
    <property type="project" value="UniProtKB-SubCell"/>
</dbReference>
<keyword evidence="3" id="KW-0813">Transport</keyword>
<gene>
    <name evidence="9" type="ORF">EO244_15595</name>
</gene>
<dbReference type="Gene3D" id="1.20.1600.10">
    <property type="entry name" value="Outer membrane efflux proteins (OEP)"/>
    <property type="match status" value="1"/>
</dbReference>
<dbReference type="OrthoDB" id="9807719at2"/>
<evidence type="ECO:0000256" key="1">
    <source>
        <dbReference type="ARBA" id="ARBA00004442"/>
    </source>
</evidence>
<keyword evidence="10" id="KW-1185">Reference proteome</keyword>
<keyword evidence="7" id="KW-0998">Cell outer membrane</keyword>
<evidence type="ECO:0000256" key="3">
    <source>
        <dbReference type="ARBA" id="ARBA00022448"/>
    </source>
</evidence>
<dbReference type="Pfam" id="PF02321">
    <property type="entry name" value="OEP"/>
    <property type="match status" value="2"/>
</dbReference>
<name>A0A4Q1JI58_9BACT</name>
<dbReference type="Proteomes" id="UP000289703">
    <property type="component" value="Unassembled WGS sequence"/>
</dbReference>
<feature type="coiled-coil region" evidence="8">
    <location>
        <begin position="384"/>
        <end position="422"/>
    </location>
</feature>
<keyword evidence="6" id="KW-0472">Membrane</keyword>
<dbReference type="InterPro" id="IPR051906">
    <property type="entry name" value="TolC-like"/>
</dbReference>
<dbReference type="GO" id="GO:0015288">
    <property type="term" value="F:porin activity"/>
    <property type="evidence" value="ECO:0007669"/>
    <property type="project" value="TreeGrafter"/>
</dbReference>
<reference evidence="9 10" key="1">
    <citation type="submission" date="2019-01" db="EMBL/GenBank/DDBJ databases">
        <title>Ancylomarina salipaludis sp. nov., isolated from a salt marsh.</title>
        <authorList>
            <person name="Yoon J.-H."/>
        </authorList>
    </citation>
    <scope>NUCLEOTIDE SEQUENCE [LARGE SCALE GENOMIC DNA]</scope>
    <source>
        <strain evidence="9 10">SHSM-M15</strain>
    </source>
</reference>
<evidence type="ECO:0000313" key="10">
    <source>
        <dbReference type="Proteomes" id="UP000289703"/>
    </source>
</evidence>
<dbReference type="GO" id="GO:1990281">
    <property type="term" value="C:efflux pump complex"/>
    <property type="evidence" value="ECO:0007669"/>
    <property type="project" value="TreeGrafter"/>
</dbReference>